<accession>A0ABT5V700</accession>
<proteinExistence type="predicted"/>
<reference evidence="1 2" key="1">
    <citation type="submission" date="2023-02" db="EMBL/GenBank/DDBJ databases">
        <title>Defining the Infant Male Urobiome and Moving Towards Mechanisms in Urobiome Research.</title>
        <authorList>
            <person name="Reasoner S."/>
            <person name="Flores V."/>
            <person name="Van Horn G."/>
            <person name="Morales G."/>
            <person name="Peard L."/>
            <person name="Abelson B."/>
            <person name="Manuel C."/>
            <person name="Lee J."/>
            <person name="Baker B."/>
            <person name="Williams T."/>
            <person name="Schmitz J."/>
            <person name="Clayton D."/>
            <person name="Hadjifrangiskou M."/>
        </authorList>
    </citation>
    <scope>NUCLEOTIDE SEQUENCE [LARGE SCALE GENOMIC DNA]</scope>
    <source>
        <strain evidence="1 2">AS1053</strain>
    </source>
</reference>
<evidence type="ECO:0008006" key="3">
    <source>
        <dbReference type="Google" id="ProtNLM"/>
    </source>
</evidence>
<evidence type="ECO:0000313" key="2">
    <source>
        <dbReference type="Proteomes" id="UP001219297"/>
    </source>
</evidence>
<dbReference type="GeneID" id="83609159"/>
<keyword evidence="2" id="KW-1185">Reference proteome</keyword>
<name>A0ABT5V700_9ACTO</name>
<sequence length="401" mass="45401">MTDVNVMPSFYAGRFDSSFAGGVRWFDQKVTFGNIAEVANAVLSTVTLGKLDDFTRKDIQNSASFNNAIQRDYGKPSLTDESAANEYDKFISQNLNVLAYSGILSSATKNGKKRIYKIRDREMLERIAGNEKESREFLIEYIEWVLKQFGWWSHVKRYIESEHSQTDMDHLKDAFTNLAIDTMKLGSRGSARPEVEAGRIFNKVINLVAYANLVPGIERGRVMKTPPSTFELSYNRPNWRDIASKKPKRMTRKAYEEQLEQAAASSIVESVMTSAMRKVKNYQQGVSEVPDSTGVKATHIHHMFPKHAFPDLADMLENLIALTPGQHLGIAHPDGNTQKIDLVFQRTCLNQKLESIKKSIDADEDIYSYENFATVLQIGWGIDRVEPTYSSLRQAIVEHLA</sequence>
<dbReference type="RefSeq" id="WP_274734460.1">
    <property type="nucleotide sequence ID" value="NZ_CAMXYX010000029.1"/>
</dbReference>
<dbReference type="Proteomes" id="UP001219297">
    <property type="component" value="Unassembled WGS sequence"/>
</dbReference>
<evidence type="ECO:0000313" key="1">
    <source>
        <dbReference type="EMBL" id="MDE1656745.1"/>
    </source>
</evidence>
<protein>
    <recommendedName>
        <fullName evidence="3">Restriction endonuclease</fullName>
    </recommendedName>
</protein>
<gene>
    <name evidence="1" type="ORF">PWJ81_06650</name>
</gene>
<comment type="caution">
    <text evidence="1">The sequence shown here is derived from an EMBL/GenBank/DDBJ whole genome shotgun (WGS) entry which is preliminary data.</text>
</comment>
<dbReference type="EMBL" id="JARBHI010000014">
    <property type="protein sequence ID" value="MDE1656745.1"/>
    <property type="molecule type" value="Genomic_DNA"/>
</dbReference>
<organism evidence="1 2">
    <name type="scientific">Actinotignum sanguinis</name>
    <dbReference type="NCBI Taxonomy" id="1445614"/>
    <lineage>
        <taxon>Bacteria</taxon>
        <taxon>Bacillati</taxon>
        <taxon>Actinomycetota</taxon>
        <taxon>Actinomycetes</taxon>
        <taxon>Actinomycetales</taxon>
        <taxon>Actinomycetaceae</taxon>
        <taxon>Actinotignum</taxon>
    </lineage>
</organism>